<dbReference type="GO" id="GO:1990281">
    <property type="term" value="C:efflux pump complex"/>
    <property type="evidence" value="ECO:0007669"/>
    <property type="project" value="TreeGrafter"/>
</dbReference>
<evidence type="ECO:0000256" key="6">
    <source>
        <dbReference type="ARBA" id="ARBA00023136"/>
    </source>
</evidence>
<dbReference type="GO" id="GO:0009279">
    <property type="term" value="C:cell outer membrane"/>
    <property type="evidence" value="ECO:0007669"/>
    <property type="project" value="UniProtKB-SubCell"/>
</dbReference>
<sequence length="519" mass="56988">MRQAFRLLLLVAALGFLGLHQLLAQTPSTGQPVASSTPMSLSLQQAIDYALQNKSTLQATRINEKVAQARVGEIRSAGLPQVNVSGSVTDNYKLQKSLVDVGAFGGGAASTLDPFTLTPAQLAALNNGQNVTLSPTYTKQEAVALPPQPIAFGLQWQGNAAAQASQMLFNGSYLLGLKAAKVYESLSVKQTQQSEIDVTEQVSKAYYSTLVARERLQLLARNVQRLDTLLYQTQQTFKEGFVEKLDVDRLQVQVNNLKIEQQNAQRLIDLSVALLKFQMGLDQRQPVELTDRLDGAVIDAEAERARLQSGSTAEFNYSNRIEYSVLETQRDLAVLDIRNRRAGYLPTLNAIASYGFVGSDPKLGGLMEFRGPNSRAETGFINQNWFGFGNFGLQLSVPVFDGFRKKYNIEQGKLALEQVNKGFTTLQQSIDLQRTQTQTTLQNSLDVLSNQKANLDLATNVARVAKIKFQEGVGSNLEVITAETDLRQAQTNYYSALYDVLVAKVDYNKAAGSLSQAKK</sequence>
<evidence type="ECO:0000256" key="1">
    <source>
        <dbReference type="ARBA" id="ARBA00004442"/>
    </source>
</evidence>
<keyword evidence="9" id="KW-1185">Reference proteome</keyword>
<comment type="caution">
    <text evidence="8">The sequence shown here is derived from an EMBL/GenBank/DDBJ whole genome shotgun (WGS) entry which is preliminary data.</text>
</comment>
<keyword evidence="7" id="KW-0998">Cell outer membrane</keyword>
<dbReference type="PANTHER" id="PTHR30026:SF20">
    <property type="entry name" value="OUTER MEMBRANE PROTEIN TOLC"/>
    <property type="match status" value="1"/>
</dbReference>
<organism evidence="8 9">
    <name type="scientific">Hymenobacter busanensis</name>
    <dbReference type="NCBI Taxonomy" id="2607656"/>
    <lineage>
        <taxon>Bacteria</taxon>
        <taxon>Pseudomonadati</taxon>
        <taxon>Bacteroidota</taxon>
        <taxon>Cytophagia</taxon>
        <taxon>Cytophagales</taxon>
        <taxon>Hymenobacteraceae</taxon>
        <taxon>Hymenobacter</taxon>
    </lineage>
</organism>
<dbReference type="Gene3D" id="1.20.1600.10">
    <property type="entry name" value="Outer membrane efflux proteins (OEP)"/>
    <property type="match status" value="1"/>
</dbReference>
<keyword evidence="5" id="KW-0812">Transmembrane</keyword>
<dbReference type="AlphaFoldDB" id="A0A7L5A2I5"/>
<evidence type="ECO:0000256" key="2">
    <source>
        <dbReference type="ARBA" id="ARBA00007613"/>
    </source>
</evidence>
<proteinExistence type="inferred from homology"/>
<dbReference type="EMBL" id="VTWU01000005">
    <property type="protein sequence ID" value="KAA9331497.1"/>
    <property type="molecule type" value="Genomic_DNA"/>
</dbReference>
<evidence type="ECO:0000256" key="3">
    <source>
        <dbReference type="ARBA" id="ARBA00022448"/>
    </source>
</evidence>
<dbReference type="InterPro" id="IPR051906">
    <property type="entry name" value="TolC-like"/>
</dbReference>
<keyword evidence="4" id="KW-1134">Transmembrane beta strand</keyword>
<comment type="similarity">
    <text evidence="2">Belongs to the outer membrane factor (OMF) (TC 1.B.17) family.</text>
</comment>
<protein>
    <submittedName>
        <fullName evidence="8">TolC family protein</fullName>
    </submittedName>
</protein>
<dbReference type="Proteomes" id="UP000326380">
    <property type="component" value="Unassembled WGS sequence"/>
</dbReference>
<dbReference type="RefSeq" id="WP_151079675.1">
    <property type="nucleotide sequence ID" value="NZ_CP047647.1"/>
</dbReference>
<evidence type="ECO:0000313" key="8">
    <source>
        <dbReference type="EMBL" id="KAA9331497.1"/>
    </source>
</evidence>
<keyword evidence="3" id="KW-0813">Transport</keyword>
<evidence type="ECO:0000256" key="7">
    <source>
        <dbReference type="ARBA" id="ARBA00023237"/>
    </source>
</evidence>
<dbReference type="Pfam" id="PF02321">
    <property type="entry name" value="OEP"/>
    <property type="match status" value="1"/>
</dbReference>
<dbReference type="GO" id="GO:0015562">
    <property type="term" value="F:efflux transmembrane transporter activity"/>
    <property type="evidence" value="ECO:0007669"/>
    <property type="project" value="InterPro"/>
</dbReference>
<keyword evidence="6" id="KW-0472">Membrane</keyword>
<accession>A0A7L5A2I5</accession>
<dbReference type="InterPro" id="IPR003423">
    <property type="entry name" value="OMP_efflux"/>
</dbReference>
<evidence type="ECO:0000313" key="9">
    <source>
        <dbReference type="Proteomes" id="UP000326380"/>
    </source>
</evidence>
<name>A0A7L5A2I5_9BACT</name>
<gene>
    <name evidence="8" type="ORF">F0P96_14745</name>
</gene>
<comment type="subcellular location">
    <subcellularLocation>
        <location evidence="1">Cell outer membrane</location>
    </subcellularLocation>
</comment>
<evidence type="ECO:0000256" key="5">
    <source>
        <dbReference type="ARBA" id="ARBA00022692"/>
    </source>
</evidence>
<reference evidence="8 9" key="1">
    <citation type="submission" date="2019-09" db="EMBL/GenBank/DDBJ databases">
        <title>Genome sequence of Hymenobacter sp. M3.</title>
        <authorList>
            <person name="Srinivasan S."/>
        </authorList>
    </citation>
    <scope>NUCLEOTIDE SEQUENCE [LARGE SCALE GENOMIC DNA]</scope>
    <source>
        <strain evidence="8 9">M3</strain>
    </source>
</reference>
<dbReference type="SUPFAM" id="SSF56954">
    <property type="entry name" value="Outer membrane efflux proteins (OEP)"/>
    <property type="match status" value="1"/>
</dbReference>
<dbReference type="GO" id="GO:0015288">
    <property type="term" value="F:porin activity"/>
    <property type="evidence" value="ECO:0007669"/>
    <property type="project" value="TreeGrafter"/>
</dbReference>
<evidence type="ECO:0000256" key="4">
    <source>
        <dbReference type="ARBA" id="ARBA00022452"/>
    </source>
</evidence>
<dbReference type="PANTHER" id="PTHR30026">
    <property type="entry name" value="OUTER MEMBRANE PROTEIN TOLC"/>
    <property type="match status" value="1"/>
</dbReference>